<dbReference type="OrthoDB" id="6603614at2759"/>
<dbReference type="Proteomes" id="UP000007819">
    <property type="component" value="Chromosome A1"/>
</dbReference>
<dbReference type="RefSeq" id="XP_001945778.2">
    <property type="nucleotide sequence ID" value="XM_001945743.4"/>
</dbReference>
<feature type="region of interest" description="Disordered" evidence="1">
    <location>
        <begin position="754"/>
        <end position="776"/>
    </location>
</feature>
<accession>A0A8R1VZT0</accession>
<dbReference type="EnsemblMetazoa" id="XM_001945743.5">
    <property type="protein sequence ID" value="XP_001945778.2"/>
    <property type="gene ID" value="LOC100164242"/>
</dbReference>
<organism evidence="2 3">
    <name type="scientific">Acyrthosiphon pisum</name>
    <name type="common">Pea aphid</name>
    <dbReference type="NCBI Taxonomy" id="7029"/>
    <lineage>
        <taxon>Eukaryota</taxon>
        <taxon>Metazoa</taxon>
        <taxon>Ecdysozoa</taxon>
        <taxon>Arthropoda</taxon>
        <taxon>Hexapoda</taxon>
        <taxon>Insecta</taxon>
        <taxon>Pterygota</taxon>
        <taxon>Neoptera</taxon>
        <taxon>Paraneoptera</taxon>
        <taxon>Hemiptera</taxon>
        <taxon>Sternorrhyncha</taxon>
        <taxon>Aphidomorpha</taxon>
        <taxon>Aphidoidea</taxon>
        <taxon>Aphididae</taxon>
        <taxon>Macrosiphini</taxon>
        <taxon>Acyrthosiphon</taxon>
    </lineage>
</organism>
<evidence type="ECO:0000313" key="2">
    <source>
        <dbReference type="EnsemblMetazoa" id="XP_001945778.2"/>
    </source>
</evidence>
<dbReference type="KEGG" id="api:100164242"/>
<evidence type="ECO:0000256" key="1">
    <source>
        <dbReference type="SAM" id="MobiDB-lite"/>
    </source>
</evidence>
<feature type="region of interest" description="Disordered" evidence="1">
    <location>
        <begin position="542"/>
        <end position="682"/>
    </location>
</feature>
<reference evidence="3" key="1">
    <citation type="submission" date="2010-06" db="EMBL/GenBank/DDBJ databases">
        <authorList>
            <person name="Jiang H."/>
            <person name="Abraham K."/>
            <person name="Ali S."/>
            <person name="Alsbrooks S.L."/>
            <person name="Anim B.N."/>
            <person name="Anosike U.S."/>
            <person name="Attaway T."/>
            <person name="Bandaranaike D.P."/>
            <person name="Battles P.K."/>
            <person name="Bell S.N."/>
            <person name="Bell A.V."/>
            <person name="Beltran B."/>
            <person name="Bickham C."/>
            <person name="Bustamante Y."/>
            <person name="Caleb T."/>
            <person name="Canada A."/>
            <person name="Cardenas V."/>
            <person name="Carter K."/>
            <person name="Chacko J."/>
            <person name="Chandrabose M.N."/>
            <person name="Chavez D."/>
            <person name="Chavez A."/>
            <person name="Chen L."/>
            <person name="Chu H.-S."/>
            <person name="Claassen K.J."/>
            <person name="Cockrell R."/>
            <person name="Collins M."/>
            <person name="Cooper J.A."/>
            <person name="Cree A."/>
            <person name="Curry S.M."/>
            <person name="Da Y."/>
            <person name="Dao M.D."/>
            <person name="Das B."/>
            <person name="Davila M.-L."/>
            <person name="Davy-Carroll L."/>
            <person name="Denson S."/>
            <person name="Dinh H."/>
            <person name="Ebong V.E."/>
            <person name="Edwards J.R."/>
            <person name="Egan A."/>
            <person name="El-Daye J."/>
            <person name="Escobedo L."/>
            <person name="Fernandez S."/>
            <person name="Fernando P.R."/>
            <person name="Flagg N."/>
            <person name="Forbes L.D."/>
            <person name="Fowler R.G."/>
            <person name="Fu Q."/>
            <person name="Gabisi R.A."/>
            <person name="Ganer J."/>
            <person name="Garbino Pronczuk A."/>
            <person name="Garcia R.M."/>
            <person name="Garner T."/>
            <person name="Garrett T.E."/>
            <person name="Gonzalez D.A."/>
            <person name="Hamid H."/>
            <person name="Hawkins E.S."/>
            <person name="Hirani K."/>
            <person name="Hogues M.E."/>
            <person name="Hollins B."/>
            <person name="Hsiao C.-H."/>
            <person name="Jabil R."/>
            <person name="James M.L."/>
            <person name="Jhangiani S.N."/>
            <person name="Johnson B."/>
            <person name="Johnson Q."/>
            <person name="Joshi V."/>
            <person name="Kalu J.B."/>
            <person name="Kam C."/>
            <person name="Kashfia A."/>
            <person name="Keebler J."/>
            <person name="Kisamo H."/>
            <person name="Kovar C.L."/>
            <person name="Lago L.A."/>
            <person name="Lai C.-Y."/>
            <person name="Laidlaw J."/>
            <person name="Lara F."/>
            <person name="Le T.-K."/>
            <person name="Lee S.L."/>
            <person name="Legall F.H."/>
            <person name="Lemon S.J."/>
            <person name="Lewis L.R."/>
            <person name="Li B."/>
            <person name="Liu Y."/>
            <person name="Liu Y.-S."/>
            <person name="Lopez J."/>
            <person name="Lozado R.J."/>
            <person name="Lu J."/>
            <person name="Madu R.C."/>
            <person name="Maheshwari M."/>
            <person name="Maheshwari R."/>
            <person name="Malloy K."/>
            <person name="Martinez E."/>
            <person name="Mathew T."/>
            <person name="Mercado I.C."/>
            <person name="Mercado C."/>
            <person name="Meyer B."/>
            <person name="Montgomery K."/>
            <person name="Morgan M.B."/>
            <person name="Munidasa M."/>
            <person name="Nazareth L.V."/>
            <person name="Nelson J."/>
            <person name="Ng B.M."/>
            <person name="Nguyen N.B."/>
            <person name="Nguyen P.Q."/>
            <person name="Nguyen T."/>
            <person name="Obregon M."/>
            <person name="Okwuonu G.O."/>
            <person name="Onwere C.G."/>
            <person name="Orozco G."/>
            <person name="Parra A."/>
            <person name="Patel S."/>
            <person name="Patil S."/>
            <person name="Perez A."/>
            <person name="Perez Y."/>
            <person name="Pham C."/>
            <person name="Primus E.L."/>
            <person name="Pu L.-L."/>
            <person name="Puazo M."/>
            <person name="Qin X."/>
            <person name="Quiroz J.B."/>
            <person name="Reese J."/>
            <person name="Richards S."/>
            <person name="Rives C.M."/>
            <person name="Robberts R."/>
            <person name="Ruiz S.J."/>
            <person name="Ruiz M.J."/>
            <person name="Santibanez J."/>
            <person name="Schneider B.W."/>
            <person name="Sisson I."/>
            <person name="Smith M."/>
            <person name="Sodergren E."/>
            <person name="Song X.-Z."/>
            <person name="Song B.B."/>
            <person name="Summersgill H."/>
            <person name="Thelus R."/>
            <person name="Thornton R.D."/>
            <person name="Trejos Z.Y."/>
            <person name="Usmani K."/>
            <person name="Vattathil S."/>
            <person name="Villasana D."/>
            <person name="Walker D.L."/>
            <person name="Wang S."/>
            <person name="Wang K."/>
            <person name="White C.S."/>
            <person name="Williams A.C."/>
            <person name="Williamson J."/>
            <person name="Wilson K."/>
            <person name="Woghiren I.O."/>
            <person name="Woodworth J.R."/>
            <person name="Worley K.C."/>
            <person name="Wright R.A."/>
            <person name="Wu W."/>
            <person name="Young L."/>
            <person name="Zhang L."/>
            <person name="Zhang J."/>
            <person name="Zhu Y."/>
            <person name="Muzny D.M."/>
            <person name="Weinstock G."/>
            <person name="Gibbs R.A."/>
        </authorList>
    </citation>
    <scope>NUCLEOTIDE SEQUENCE [LARGE SCALE GENOMIC DNA]</scope>
    <source>
        <strain evidence="3">LSR1</strain>
    </source>
</reference>
<evidence type="ECO:0000313" key="3">
    <source>
        <dbReference type="Proteomes" id="UP000007819"/>
    </source>
</evidence>
<proteinExistence type="predicted"/>
<dbReference type="AlphaFoldDB" id="A0A8R1VZT0"/>
<name>A0A8R1VZT0_ACYPI</name>
<feature type="compositionally biased region" description="Polar residues" evidence="1">
    <location>
        <begin position="584"/>
        <end position="593"/>
    </location>
</feature>
<feature type="compositionally biased region" description="Polar residues" evidence="1">
    <location>
        <begin position="542"/>
        <end position="576"/>
    </location>
</feature>
<feature type="region of interest" description="Disordered" evidence="1">
    <location>
        <begin position="494"/>
        <end position="513"/>
    </location>
</feature>
<evidence type="ECO:0008006" key="4">
    <source>
        <dbReference type="Google" id="ProtNLM"/>
    </source>
</evidence>
<protein>
    <recommendedName>
        <fullName evidence="4">SANTA domain-containing protein</fullName>
    </recommendedName>
</protein>
<feature type="compositionally biased region" description="Polar residues" evidence="1">
    <location>
        <begin position="495"/>
        <end position="513"/>
    </location>
</feature>
<reference evidence="2" key="2">
    <citation type="submission" date="2022-06" db="UniProtKB">
        <authorList>
            <consortium name="EnsemblMetazoa"/>
        </authorList>
    </citation>
    <scope>IDENTIFICATION</scope>
</reference>
<dbReference type="GeneID" id="100164242"/>
<keyword evidence="3" id="KW-1185">Reference proteome</keyword>
<sequence length="903" mass="101273">MNNQTSTTDSTFKMPMAPPVYPSQSEALLFQDIIEEKTIALHSILNDFLKVHPYRKFDIEFNMFLKRVKRIIIDGHRAGANVSRITNSSHIAPLYARPSASFNYRPSTSFNYRPPTTMSMVSSSDQSMLRLPENNFHSVEPSELSNPFKPPDCLQPKVVLTRIEQSSCVSHESPSTSSTVMKVSQNHNVTVENNTNEIAQQSKSLSTNQPTARNTYSDVTFEENKSVSESHKNENMNDDNNSIESLLEDVGFKIIVGLTENKNETSKKSNASQHQNNQLNVLENVEKFLSMWSLNMKLIKSSEQSSKYVLILTGNLLGEDKQTLVEKRHEAGVLEGRKENSLVKTKNGLYRLVGNIIGGSPNELYQTCLSVNGIPRTWRKIVKQLTGVENKTKHMFDFSISSPAGPIAKPIKSAVNLDASMTRKGTTYSKNMTLANHKTNIKRKLSEYAETEHNKIKHRRFCEHTPLLLASTPKKPKKQSTMFETPSQILKKKISQNLSNNPNKRQKLDNVNDSININKRRQSQLKEQTNIFLKPKIPEKISMSNINNTKHTNQTSINKSAAKSKNNTPENSSVTKSHTKQQSKMKTTINSTNSSVDKSKLKRSLLSKSKENEKTINSTNSSVDKSKLKTSLLSKSKENKKPINSTNSSVEKSKLKTSLLSKSKENEKPINSTNSSVDKSKLKTSLLYKSKKNEKTIKQTTPQMPKNKIATKHVSIVKEIKKKKVSASAIALNKSNNKSVKAIRSKINKCEESLNSDTHKKSKVDKSKTKQMHCPNSSSTESDLFGCVDHADYGNVSDYNFMASPGKLSVASGNDLSRSVTPPLFSYQWNSTAKPSAISEPPTPLSKSIEAKALKRVKAPKITLEDEIKYNKKRNTKRSIDFKTASDKINKMLEFGNDEDEED</sequence>